<reference evidence="1" key="1">
    <citation type="journal article" date="2020" name="Stud. Mycol.">
        <title>101 Dothideomycetes genomes: a test case for predicting lifestyles and emergence of pathogens.</title>
        <authorList>
            <person name="Haridas S."/>
            <person name="Albert R."/>
            <person name="Binder M."/>
            <person name="Bloem J."/>
            <person name="Labutti K."/>
            <person name="Salamov A."/>
            <person name="Andreopoulos B."/>
            <person name="Baker S."/>
            <person name="Barry K."/>
            <person name="Bills G."/>
            <person name="Bluhm B."/>
            <person name="Cannon C."/>
            <person name="Castanera R."/>
            <person name="Culley D."/>
            <person name="Daum C."/>
            <person name="Ezra D."/>
            <person name="Gonzalez J."/>
            <person name="Henrissat B."/>
            <person name="Kuo A."/>
            <person name="Liang C."/>
            <person name="Lipzen A."/>
            <person name="Lutzoni F."/>
            <person name="Magnuson J."/>
            <person name="Mondo S."/>
            <person name="Nolan M."/>
            <person name="Ohm R."/>
            <person name="Pangilinan J."/>
            <person name="Park H.-J."/>
            <person name="Ramirez L."/>
            <person name="Alfaro M."/>
            <person name="Sun H."/>
            <person name="Tritt A."/>
            <person name="Yoshinaga Y."/>
            <person name="Zwiers L.-H."/>
            <person name="Turgeon B."/>
            <person name="Goodwin S."/>
            <person name="Spatafora J."/>
            <person name="Crous P."/>
            <person name="Grigoriev I."/>
        </authorList>
    </citation>
    <scope>NUCLEOTIDE SEQUENCE</scope>
    <source>
        <strain evidence="1">CBS 109.77</strain>
    </source>
</reference>
<keyword evidence="2" id="KW-1185">Reference proteome</keyword>
<accession>A0A6A6XJJ1</accession>
<dbReference type="OrthoDB" id="3699805at2759"/>
<name>A0A6A6XJJ1_9PLEO</name>
<protein>
    <submittedName>
        <fullName evidence="1">Uncharacterized protein</fullName>
    </submittedName>
</protein>
<evidence type="ECO:0000313" key="1">
    <source>
        <dbReference type="EMBL" id="KAF2796243.1"/>
    </source>
</evidence>
<proteinExistence type="predicted"/>
<dbReference type="AlphaFoldDB" id="A0A6A6XJJ1"/>
<dbReference type="EMBL" id="MU001836">
    <property type="protein sequence ID" value="KAF2796243.1"/>
    <property type="molecule type" value="Genomic_DNA"/>
</dbReference>
<gene>
    <name evidence="1" type="ORF">K505DRAFT_238236</name>
</gene>
<dbReference type="Proteomes" id="UP000799757">
    <property type="component" value="Unassembled WGS sequence"/>
</dbReference>
<evidence type="ECO:0000313" key="2">
    <source>
        <dbReference type="Proteomes" id="UP000799757"/>
    </source>
</evidence>
<sequence length="60" mass="6765">MCFYHAYGHCCGHTEMVFVKFCAEQQMSQQRCPRGREGVITLTVKVEYPCGSCAKKVCLA</sequence>
<organism evidence="1 2">
    <name type="scientific">Melanomma pulvis-pyrius CBS 109.77</name>
    <dbReference type="NCBI Taxonomy" id="1314802"/>
    <lineage>
        <taxon>Eukaryota</taxon>
        <taxon>Fungi</taxon>
        <taxon>Dikarya</taxon>
        <taxon>Ascomycota</taxon>
        <taxon>Pezizomycotina</taxon>
        <taxon>Dothideomycetes</taxon>
        <taxon>Pleosporomycetidae</taxon>
        <taxon>Pleosporales</taxon>
        <taxon>Melanommataceae</taxon>
        <taxon>Melanomma</taxon>
    </lineage>
</organism>